<evidence type="ECO:0000313" key="5">
    <source>
        <dbReference type="EMBL" id="CAF4316148.1"/>
    </source>
</evidence>
<sequence length="98" mass="11128">AEKIASQMISEGRLSGFVDQIESVLHFQAREQLALWDRRIESFCVQVNQVLDKLYSVHPEWCSRMMGTIEQQMNVGETIDGLRTTTTTTQSTTAMETS</sequence>
<reference evidence="2" key="1">
    <citation type="submission" date="2021-02" db="EMBL/GenBank/DDBJ databases">
        <authorList>
            <person name="Nowell W R."/>
        </authorList>
    </citation>
    <scope>NUCLEOTIDE SEQUENCE</scope>
</reference>
<dbReference type="Proteomes" id="UP000681722">
    <property type="component" value="Unassembled WGS sequence"/>
</dbReference>
<keyword evidence="6" id="KW-1185">Reference proteome</keyword>
<feature type="domain" description="COP9 signalosome complex subunit 4 helix turn helix" evidence="1">
    <location>
        <begin position="31"/>
        <end position="73"/>
    </location>
</feature>
<evidence type="ECO:0000313" key="4">
    <source>
        <dbReference type="EMBL" id="CAF4276496.1"/>
    </source>
</evidence>
<dbReference type="Proteomes" id="UP000682733">
    <property type="component" value="Unassembled WGS sequence"/>
</dbReference>
<dbReference type="EMBL" id="CAJOBC010084369">
    <property type="protein sequence ID" value="CAF4316148.1"/>
    <property type="molecule type" value="Genomic_DNA"/>
</dbReference>
<dbReference type="OrthoDB" id="295656at2759"/>
<dbReference type="Proteomes" id="UP000677228">
    <property type="component" value="Unassembled WGS sequence"/>
</dbReference>
<comment type="caution">
    <text evidence="2">The sequence shown here is derived from an EMBL/GenBank/DDBJ whole genome shotgun (WGS) entry which is preliminary data.</text>
</comment>
<dbReference type="AlphaFoldDB" id="A0A815NL17"/>
<dbReference type="Proteomes" id="UP000663829">
    <property type="component" value="Unassembled WGS sequence"/>
</dbReference>
<dbReference type="InterPro" id="IPR041406">
    <property type="entry name" value="CSN4_HTH"/>
</dbReference>
<dbReference type="InterPro" id="IPR036388">
    <property type="entry name" value="WH-like_DNA-bd_sf"/>
</dbReference>
<evidence type="ECO:0000259" key="1">
    <source>
        <dbReference type="Pfam" id="PF18420"/>
    </source>
</evidence>
<evidence type="ECO:0000313" key="2">
    <source>
        <dbReference type="EMBL" id="CAF1439689.1"/>
    </source>
</evidence>
<name>A0A815NL17_9BILA</name>
<dbReference type="Gene3D" id="1.10.10.10">
    <property type="entry name" value="Winged helix-like DNA-binding domain superfamily/Winged helix DNA-binding domain"/>
    <property type="match status" value="1"/>
</dbReference>
<dbReference type="Pfam" id="PF18420">
    <property type="entry name" value="CSN4_RPN5_eIF3a"/>
    <property type="match status" value="1"/>
</dbReference>
<protein>
    <recommendedName>
        <fullName evidence="1">COP9 signalosome complex subunit 4 helix turn helix domain-containing protein</fullName>
    </recommendedName>
</protein>
<dbReference type="EMBL" id="CAJNOQ010018932">
    <property type="protein sequence ID" value="CAF1439689.1"/>
    <property type="molecule type" value="Genomic_DNA"/>
</dbReference>
<dbReference type="EMBL" id="CAJNOK010032710">
    <property type="protein sequence ID" value="CAF1486825.1"/>
    <property type="molecule type" value="Genomic_DNA"/>
</dbReference>
<evidence type="ECO:0000313" key="3">
    <source>
        <dbReference type="EMBL" id="CAF1486825.1"/>
    </source>
</evidence>
<gene>
    <name evidence="2" type="ORF">GPM918_LOCUS34324</name>
    <name evidence="3" type="ORF">OVA965_LOCUS36310</name>
    <name evidence="5" type="ORF">SRO942_LOCUS35018</name>
    <name evidence="4" type="ORF">TMI583_LOCUS37317</name>
</gene>
<organism evidence="2 6">
    <name type="scientific">Didymodactylos carnosus</name>
    <dbReference type="NCBI Taxonomy" id="1234261"/>
    <lineage>
        <taxon>Eukaryota</taxon>
        <taxon>Metazoa</taxon>
        <taxon>Spiralia</taxon>
        <taxon>Gnathifera</taxon>
        <taxon>Rotifera</taxon>
        <taxon>Eurotatoria</taxon>
        <taxon>Bdelloidea</taxon>
        <taxon>Philodinida</taxon>
        <taxon>Philodinidae</taxon>
        <taxon>Didymodactylos</taxon>
    </lineage>
</organism>
<proteinExistence type="predicted"/>
<dbReference type="EMBL" id="CAJOBA010054656">
    <property type="protein sequence ID" value="CAF4276496.1"/>
    <property type="molecule type" value="Genomic_DNA"/>
</dbReference>
<accession>A0A815NL17</accession>
<evidence type="ECO:0000313" key="6">
    <source>
        <dbReference type="Proteomes" id="UP000663829"/>
    </source>
</evidence>
<feature type="non-terminal residue" evidence="2">
    <location>
        <position position="1"/>
    </location>
</feature>